<feature type="compositionally biased region" description="Polar residues" evidence="1">
    <location>
        <begin position="69"/>
        <end position="93"/>
    </location>
</feature>
<dbReference type="AlphaFoldDB" id="A0A922MQP8"/>
<comment type="caution">
    <text evidence="2">The sequence shown here is derived from an EMBL/GenBank/DDBJ whole genome shotgun (WGS) entry which is preliminary data.</text>
</comment>
<evidence type="ECO:0000313" key="3">
    <source>
        <dbReference type="Proteomes" id="UP000814243"/>
    </source>
</evidence>
<dbReference type="PANTHER" id="PTHR47331:SF5">
    <property type="entry name" value="RIBONUCLEASE H"/>
    <property type="match status" value="1"/>
</dbReference>
<proteinExistence type="predicted"/>
<evidence type="ECO:0008006" key="4">
    <source>
        <dbReference type="Google" id="ProtNLM"/>
    </source>
</evidence>
<dbReference type="PANTHER" id="PTHR47331">
    <property type="entry name" value="PHD-TYPE DOMAIN-CONTAINING PROTEIN"/>
    <property type="match status" value="1"/>
</dbReference>
<feature type="region of interest" description="Disordered" evidence="1">
    <location>
        <begin position="1"/>
        <end position="157"/>
    </location>
</feature>
<dbReference type="InterPro" id="IPR005312">
    <property type="entry name" value="DUF1759"/>
</dbReference>
<sequence>MPTTRGGSVRSKTTGESSTSSDWSMNTPSDSTSTSATSTLSRSTLTKRTPPPSVRSHRSPVLQPDTVGEESTQGKDAQSDPLTSATSKQSEATETARQEEDSSTPQGENQNIAVVARRNIRSTPTSREESLQQPHRSAKPTRDVDAQSDRSLRKKRAEAQAKMTLALRNLEVAEARSRLAQAELDLIAADSEEEDGAGQEIYEQTREVEKWIIHTAAGTAPDKERIPAETEEKKSDIQELAQVILKLADKSRDLTTPKHLELPHFNGACEEWLAFKRSYEDMADSFNNTQNLARLRRAIQGKAREAVHSLLFTAEDPREVIKGLEARFGRPGALALAELEKLKNLPKVNENPSEICVFASKVKNAVATIKALKKPQYLSSPETMKVITDKMPPSMKFRWFSYHRSRRNEDLQELALIEEFLEIEADMCGDLLHSTQQHSRINCRAPVCKKCKRWHHTILHSDKPPVPVEKKVNLEENPSEKVASIHKSKGEEKAYLKIVPVDLYGPKGQARVLALLDEGSTVTLLDASIAEQIGAEGRQENLTIETVGGKIVTKSGSQKIELKIKGAHRRDKKTIAARTIDDLRLSEQSISEATLRNCQHLKGIKEQLFIPVKSLSC</sequence>
<reference evidence="2" key="1">
    <citation type="journal article" date="2021" name="G3 (Bethesda)">
        <title>Genome and transcriptome analysis of the beet armyworm Spodoptera exigua reveals targets for pest control. .</title>
        <authorList>
            <person name="Simon S."/>
            <person name="Breeschoten T."/>
            <person name="Jansen H.J."/>
            <person name="Dirks R.P."/>
            <person name="Schranz M.E."/>
            <person name="Ros V.I.D."/>
        </authorList>
    </citation>
    <scope>NUCLEOTIDE SEQUENCE</scope>
    <source>
        <strain evidence="2">TB_SE_WUR_2020</strain>
    </source>
</reference>
<dbReference type="EMBL" id="JACEFF010000266">
    <property type="protein sequence ID" value="KAH9640903.1"/>
    <property type="molecule type" value="Genomic_DNA"/>
</dbReference>
<evidence type="ECO:0000256" key="1">
    <source>
        <dbReference type="SAM" id="MobiDB-lite"/>
    </source>
</evidence>
<feature type="compositionally biased region" description="Polar residues" evidence="1">
    <location>
        <begin position="1"/>
        <end position="26"/>
    </location>
</feature>
<gene>
    <name evidence="2" type="ORF">HF086_011772</name>
</gene>
<feature type="compositionally biased region" description="Polar residues" evidence="1">
    <location>
        <begin position="103"/>
        <end position="112"/>
    </location>
</feature>
<dbReference type="Pfam" id="PF03564">
    <property type="entry name" value="DUF1759"/>
    <property type="match status" value="1"/>
</dbReference>
<feature type="compositionally biased region" description="Basic and acidic residues" evidence="1">
    <location>
        <begin position="140"/>
        <end position="151"/>
    </location>
</feature>
<feature type="compositionally biased region" description="Polar residues" evidence="1">
    <location>
        <begin position="121"/>
        <end position="135"/>
    </location>
</feature>
<organism evidence="2 3">
    <name type="scientific">Spodoptera exigua</name>
    <name type="common">Beet armyworm</name>
    <name type="synonym">Noctua fulgens</name>
    <dbReference type="NCBI Taxonomy" id="7107"/>
    <lineage>
        <taxon>Eukaryota</taxon>
        <taxon>Metazoa</taxon>
        <taxon>Ecdysozoa</taxon>
        <taxon>Arthropoda</taxon>
        <taxon>Hexapoda</taxon>
        <taxon>Insecta</taxon>
        <taxon>Pterygota</taxon>
        <taxon>Neoptera</taxon>
        <taxon>Endopterygota</taxon>
        <taxon>Lepidoptera</taxon>
        <taxon>Glossata</taxon>
        <taxon>Ditrysia</taxon>
        <taxon>Noctuoidea</taxon>
        <taxon>Noctuidae</taxon>
        <taxon>Amphipyrinae</taxon>
        <taxon>Spodoptera</taxon>
    </lineage>
</organism>
<feature type="compositionally biased region" description="Low complexity" evidence="1">
    <location>
        <begin position="27"/>
        <end position="48"/>
    </location>
</feature>
<protein>
    <recommendedName>
        <fullName evidence="4">Peptidase A2 domain-containing protein</fullName>
    </recommendedName>
</protein>
<accession>A0A922MQP8</accession>
<evidence type="ECO:0000313" key="2">
    <source>
        <dbReference type="EMBL" id="KAH9640903.1"/>
    </source>
</evidence>
<name>A0A922MQP8_SPOEX</name>
<dbReference type="Proteomes" id="UP000814243">
    <property type="component" value="Unassembled WGS sequence"/>
</dbReference>